<accession>A0A5J5GPM8</accession>
<feature type="transmembrane region" description="Helical" evidence="1">
    <location>
        <begin position="57"/>
        <end position="76"/>
    </location>
</feature>
<organism evidence="2 3">
    <name type="scientific">Histidinibacterium aquaticum</name>
    <dbReference type="NCBI Taxonomy" id="2613962"/>
    <lineage>
        <taxon>Bacteria</taxon>
        <taxon>Pseudomonadati</taxon>
        <taxon>Pseudomonadota</taxon>
        <taxon>Alphaproteobacteria</taxon>
        <taxon>Rhodobacterales</taxon>
        <taxon>Paracoccaceae</taxon>
        <taxon>Histidinibacterium</taxon>
    </lineage>
</organism>
<dbReference type="AlphaFoldDB" id="A0A5J5GPM8"/>
<dbReference type="Proteomes" id="UP000326554">
    <property type="component" value="Unassembled WGS sequence"/>
</dbReference>
<keyword evidence="1" id="KW-0812">Transmembrane</keyword>
<keyword evidence="1" id="KW-0472">Membrane</keyword>
<feature type="transmembrane region" description="Helical" evidence="1">
    <location>
        <begin position="33"/>
        <end position="51"/>
    </location>
</feature>
<reference evidence="2 3" key="1">
    <citation type="submission" date="2019-09" db="EMBL/GenBank/DDBJ databases">
        <authorList>
            <person name="Park J.-S."/>
            <person name="Choi H.-J."/>
        </authorList>
    </citation>
    <scope>NUCLEOTIDE SEQUENCE [LARGE SCALE GENOMIC DNA]</scope>
    <source>
        <strain evidence="2 3">176SS1-4</strain>
    </source>
</reference>
<name>A0A5J5GPM8_9RHOB</name>
<sequence>MPYEWTEPRPGGPGNAPLEECHLWPFRSLPRRGMVVFIGITCALVSIPLLAVVGSPVLWGLLPFLIIAIGGVWWAIERSYRDGTVLEVLRLWPDRVALTRHNPRGPRQEWEANPYWVDVRLHADGGPVEDYLTLKGNGREVELGAFLAPEERKALHDDLTGRIARLRAP</sequence>
<evidence type="ECO:0000313" key="2">
    <source>
        <dbReference type="EMBL" id="KAA9010120.1"/>
    </source>
</evidence>
<evidence type="ECO:0000313" key="3">
    <source>
        <dbReference type="Proteomes" id="UP000326554"/>
    </source>
</evidence>
<protein>
    <submittedName>
        <fullName evidence="2">DUF2244 domain-containing protein</fullName>
    </submittedName>
</protein>
<keyword evidence="1" id="KW-1133">Transmembrane helix</keyword>
<gene>
    <name evidence="2" type="ORF">F3S47_02375</name>
</gene>
<comment type="caution">
    <text evidence="2">The sequence shown here is derived from an EMBL/GenBank/DDBJ whole genome shotgun (WGS) entry which is preliminary data.</text>
</comment>
<dbReference type="EMBL" id="VYQE01000001">
    <property type="protein sequence ID" value="KAA9010120.1"/>
    <property type="molecule type" value="Genomic_DNA"/>
</dbReference>
<evidence type="ECO:0000256" key="1">
    <source>
        <dbReference type="SAM" id="Phobius"/>
    </source>
</evidence>
<proteinExistence type="predicted"/>
<dbReference type="RefSeq" id="WP_150443604.1">
    <property type="nucleotide sequence ID" value="NZ_VYQE01000001.1"/>
</dbReference>
<dbReference type="Pfam" id="PF10003">
    <property type="entry name" value="DUF2244"/>
    <property type="match status" value="1"/>
</dbReference>
<dbReference type="InterPro" id="IPR019253">
    <property type="entry name" value="DUF2244_TM"/>
</dbReference>
<keyword evidence="3" id="KW-1185">Reference proteome</keyword>